<feature type="domain" description="AMP-binding enzyme C-terminal" evidence="6">
    <location>
        <begin position="1031"/>
        <end position="1109"/>
    </location>
</feature>
<dbReference type="PANTHER" id="PTHR24096:SF149">
    <property type="entry name" value="AMP-BINDING DOMAIN-CONTAINING PROTEIN-RELATED"/>
    <property type="match status" value="1"/>
</dbReference>
<feature type="domain" description="AMP-binding enzyme C-terminal" evidence="6">
    <location>
        <begin position="477"/>
        <end position="553"/>
    </location>
</feature>
<keyword evidence="8" id="KW-1185">Reference proteome</keyword>
<comment type="similarity">
    <text evidence="1">Belongs to the ATP-dependent AMP-binding enzyme family.</text>
</comment>
<evidence type="ECO:0000259" key="6">
    <source>
        <dbReference type="Pfam" id="PF13193"/>
    </source>
</evidence>
<reference evidence="7" key="1">
    <citation type="submission" date="2023-08" db="EMBL/GenBank/DDBJ databases">
        <title>Reference Genome Resource for the Citrus Pathogen Phytophthora citrophthora.</title>
        <authorList>
            <person name="Moller H."/>
            <person name="Coetzee B."/>
            <person name="Rose L.J."/>
            <person name="Van Niekerk J.M."/>
        </authorList>
    </citation>
    <scope>NUCLEOTIDE SEQUENCE</scope>
    <source>
        <strain evidence="7">STE-U-9442</strain>
    </source>
</reference>
<dbReference type="FunFam" id="3.30.300.30:FF:000007">
    <property type="entry name" value="4-coumarate--CoA ligase 2"/>
    <property type="match status" value="1"/>
</dbReference>
<organism evidence="7 8">
    <name type="scientific">Phytophthora citrophthora</name>
    <dbReference type="NCBI Taxonomy" id="4793"/>
    <lineage>
        <taxon>Eukaryota</taxon>
        <taxon>Sar</taxon>
        <taxon>Stramenopiles</taxon>
        <taxon>Oomycota</taxon>
        <taxon>Peronosporomycetes</taxon>
        <taxon>Peronosporales</taxon>
        <taxon>Peronosporaceae</taxon>
        <taxon>Phytophthora</taxon>
    </lineage>
</organism>
<gene>
    <name evidence="7" type="ORF">P3T76_003056</name>
</gene>
<sequence length="2781" mass="305412">MLKLKFSFPANHSHHSRAKPCIAGLTAACLVSFLHLHPRHHFKMIFRSRLPELPIPEDASIWKALEDHTQTIGSKKAFICGITEKSLTFSELLDQAKKVCAGLAANGIKKGDVVILHSFNCLEYVVVFLALNRVGAIVSPSSPLFNGKELADQIEIAEAVAVISHKKFAKVAVEAAGLRRLPLSRVFTLGQAEGPSGLKSIEDLIAQNLPFPNLPPIDTNQVVTLPFSSGTTGRPKGVELTARAMYACGILPAYREADMKYALGMLPFFHIMATMIFHVTIYKGVTMVVLPGFDPETFLSTVVKYKMTKLNLAPPLVTFLAKHPIVDKYDLSHVTHVGSGGAPLGKEVEHAVMQRLGIQVLQGYGMTEFAGCATSSYPTTYRDGASGTLHPNTELKVKDLETDKDLGVNQTGELLFRTPALMKGYYKNPEANRVTFTSDGFVRTGDVGYIDEDGYIFIVDRLKELIKYKGHQVAPAEVEDVVNSHSKVADSGCVRSFDLATGEEIPKAFVVLKEGESLSEDELMEYVAGKVTGYKRVREVEFIDIIPKSLSGKILRRELQIRQNERIKTMQSRLILRSLFNFPSSNQVRLVNSSTMTIIFKSSFPDVFIPDDAALWNKLEQHAHEEGDKPAFVCGMSERTLTFAQVFELAKLICTGLVAKGIKKGDTVILHSFNCLEYPIVFLALNRLGAICSPSSPLFNSEELADQIQSSKASAVLSHVVFGRTAVEAAKLTNIPLDRVFTLGHPKGIIELQTIEALVELNLPFPNLPKINPDDVVLLPFSSGTTGRPKGVELTARAMYACGARVASLEPDADYILSVLPFYHIAATMFFHVTIFKRMALIILPRFEPGSFLRTIEKFKLDIVNVVPPIIQFLAKHPLVDKYDLSSLNRLGSGAAPLGDKLVEAVHNRLGLPVLQSYGMTEIAGTATHSSATEFRDGSSGKLLPNTELRIRCLKTGIDLPVNRQGELLIRSPGVMNGYFDNPSATREIFTDDGFICTGDVGYIDQDGYIFIVDRLKELIKYKGHQVSPAEIEDVMNSHPQVADSCCVRGLDLASGDEIPKAFVVVKFDGDEPLTSEKLMTYVASKVAGFKRIREVEFINAIPKSAAGKILRRKLQILQEKKVVRSRLGRSCARYHSGSSQQSLPPTAFMIFRSKCPALPIPDDACIWNVLEQHARTIGDQPAFICGFTDKTLTFAELLQQAKCVCAGLAANGFKKGDIVMLHSFNCLEYIVVFLALNRLGAICSPSSPLFNGKELANQIKTAEAVAIITHTRFTKVAVEAAGRCGIPLSHVYTLGQVNTFPELQSIESFIAMDLSFPDIPPIDPNQVVTLPFSSGTTGRPKGVELTARAMYASGMVFGFRENKKGSVLGMLPFFHIMMTLNFHVTLFLGKPMIVLPGFTPDTFLRTVEKYKLDMIGLAPPLVTFLAKSPIVDKYDLSHVKNVKSGGAPLGKEVERAVKQRLGIQILQGYGMTEFVGCGCRAYPDQVRDGSSGTLHPNTELRVVDLQTGEDLPANRTGELLFRTPTMMKGYYKNPEATRAAFTEDGFLRTGDLGYIDEDGYIFIVDRLKELIKYKGHQVAPAEVEDVVNSHPLVVDSCCVRGHNLKTGEEIPKAFVVLKGDEVLTEEALMTYVAGKVAGYKRVRDVEFIDVIPKSLSGKILRRKLQLVQDKKEEKQSRLFAQGPEDTREMIFTSPYPDVPIPKGKTVWSMLELHAKLRGEKPAFVCGITDKVLTFSQLLQKAEALSAGLAARGIGKGDTVVLHSFNCIEYPVVFFALNRIGAVCSPSPTLFNGKELAQQMEIAKATAVIGHKALEKVVVEAAQLHGIKSQRVFVFGEGSGTTETLEDLIALNLPLTLPPMDPMDVVTLPFSSGTTGRPKGVELTGYAMFATSAQLAAQEDDLPYYLGVLPFFHILAALLFHATVFKGVALVVLPRFEPETFLGVIQKFRLEKITLAPPLVLFLAKHPIIDQFDLSSVKVVSSGGAAMGKEVERAVEKRLKGAKVVQGYGMTEFAGGVANGSLTHSRAGSTGRLLPNVEMKVKDLETDQDLPANKTGELLFRTPSMMRGYFNDPEANRTTFTEDGFIRTGDIGYIDQDGYVFIVDRLKELIKYKGHQVAPAELEDVLNHHPSVADSCCVRGFDAATGEEIPKAFVVLKEGETLLNEEDLVAFVASKVAGYKRVREVEFISEIPKSLSGKVLRRELQQLQDKNVREGKQKLQISAIASRHHDVLGHEACNVFTFAFASTSIIEMVFLSPHGVISIPKGKTAWDWVEDHAANIPNKPAYVCAITERTLTFADVHDQARKICAALAAEGIKKGDVVTLHSFNCVEYPVIFLALTRLGAVCSTASPMFHADELADQMKHSESTAIITNAKLVDTAVKAASLSGINVHRVYTIGHADISAKLRSIEDMLVKDLPFPNLPPVDPEDIVAMPFSSGTTARPKGVLLTGRALFAGAMMASNSEKDMEYTMTVLPFFHIMSTLLFHMAFYRGWGTIILPKFMPDEYLSAIVKYKVWNVYVAPPIVQFFAKHPIVDKYDLSCLKYIGAGGAPMGTEVEEAVFKRIGAKVGQGYGMTELCGPVTMPAYEINRPGSVGQLLPNSELRVLSLSNGDELGLNEVGELLIHTPAMMEGYYKNPEETNKSITEDRFVHTGDVGYIDKDGFIFIVDRVKEMIKYKGHQVAPAELEDVLHGHSAIVDSCCVRGKDLESGEEIPKAYVVLREGVSATPDEIMEFVGEKVAPYKRVRQVEFVDAIPKTMSGKILRRQLQLLENTKIKATTAP</sequence>
<feature type="domain" description="AMP-binding enzyme C-terminal" evidence="6">
    <location>
        <begin position="1583"/>
        <end position="1659"/>
    </location>
</feature>
<dbReference type="InterPro" id="IPR042099">
    <property type="entry name" value="ANL_N_sf"/>
</dbReference>
<dbReference type="FunFam" id="3.40.50.12780:FF:000003">
    <property type="entry name" value="Long-chain-fatty-acid--CoA ligase FadD"/>
    <property type="match status" value="5"/>
</dbReference>
<feature type="domain" description="AMP-binding enzyme C-terminal" evidence="6">
    <location>
        <begin position="2121"/>
        <end position="2198"/>
    </location>
</feature>
<dbReference type="PANTHER" id="PTHR24096">
    <property type="entry name" value="LONG-CHAIN-FATTY-ACID--COA LIGASE"/>
    <property type="match status" value="1"/>
</dbReference>
<dbReference type="CDD" id="cd05911">
    <property type="entry name" value="Firefly_Luc_like"/>
    <property type="match status" value="2"/>
</dbReference>
<dbReference type="PROSITE" id="PS00455">
    <property type="entry name" value="AMP_BINDING"/>
    <property type="match status" value="4"/>
</dbReference>
<dbReference type="SUPFAM" id="SSF56801">
    <property type="entry name" value="Acetyl-CoA synthetase-like"/>
    <property type="match status" value="5"/>
</dbReference>
<dbReference type="InterPro" id="IPR020845">
    <property type="entry name" value="AMP-binding_CS"/>
</dbReference>
<dbReference type="InterPro" id="IPR045851">
    <property type="entry name" value="AMP-bd_C_sf"/>
</dbReference>
<evidence type="ECO:0000259" key="5">
    <source>
        <dbReference type="Pfam" id="PF00501"/>
    </source>
</evidence>
<feature type="domain" description="AMP-dependent synthetase/ligase" evidence="5">
    <location>
        <begin position="73"/>
        <end position="426"/>
    </location>
</feature>
<feature type="domain" description="AMP-dependent synthetase/ligase" evidence="5">
    <location>
        <begin position="1171"/>
        <end position="1532"/>
    </location>
</feature>
<dbReference type="Gene3D" id="3.30.300.30">
    <property type="match status" value="5"/>
</dbReference>
<dbReference type="Gene3D" id="3.40.50.12780">
    <property type="entry name" value="N-terminal domain of ligase-like"/>
    <property type="match status" value="5"/>
</dbReference>
<feature type="domain" description="AMP-dependent synthetase/ligase" evidence="5">
    <location>
        <begin position="1713"/>
        <end position="2070"/>
    </location>
</feature>
<dbReference type="InterPro" id="IPR000873">
    <property type="entry name" value="AMP-dep_synth/lig_dom"/>
</dbReference>
<comment type="caution">
    <text evidence="7">The sequence shown here is derived from an EMBL/GenBank/DDBJ whole genome shotgun (WGS) entry which is preliminary data.</text>
</comment>
<accession>A0AAD9GXR4</accession>
<dbReference type="Pfam" id="PF00501">
    <property type="entry name" value="AMP-binding"/>
    <property type="match status" value="5"/>
</dbReference>
<proteinExistence type="inferred from homology"/>
<feature type="domain" description="AMP-dependent synthetase/ligase" evidence="5">
    <location>
        <begin position="2274"/>
        <end position="2634"/>
    </location>
</feature>
<evidence type="ECO:0000256" key="4">
    <source>
        <dbReference type="ARBA" id="ARBA00022840"/>
    </source>
</evidence>
<dbReference type="EMBL" id="JASMQC010000004">
    <property type="protein sequence ID" value="KAK1946008.1"/>
    <property type="molecule type" value="Genomic_DNA"/>
</dbReference>
<protein>
    <submittedName>
        <fullName evidence="7">4-coumarate--CoA ligase</fullName>
    </submittedName>
</protein>
<dbReference type="Pfam" id="PF13193">
    <property type="entry name" value="AMP-binding_C"/>
    <property type="match status" value="5"/>
</dbReference>
<evidence type="ECO:0000256" key="2">
    <source>
        <dbReference type="ARBA" id="ARBA00022598"/>
    </source>
</evidence>
<dbReference type="InterPro" id="IPR025110">
    <property type="entry name" value="AMP-bd_C"/>
</dbReference>
<feature type="domain" description="AMP-binding enzyme C-terminal" evidence="6">
    <location>
        <begin position="2685"/>
        <end position="2761"/>
    </location>
</feature>
<evidence type="ECO:0000256" key="3">
    <source>
        <dbReference type="ARBA" id="ARBA00022741"/>
    </source>
</evidence>
<feature type="domain" description="AMP-dependent synthetase/ligase" evidence="5">
    <location>
        <begin position="619"/>
        <end position="980"/>
    </location>
</feature>
<evidence type="ECO:0000313" key="7">
    <source>
        <dbReference type="EMBL" id="KAK1946008.1"/>
    </source>
</evidence>
<dbReference type="Proteomes" id="UP001259832">
    <property type="component" value="Unassembled WGS sequence"/>
</dbReference>
<keyword evidence="4" id="KW-0067">ATP-binding</keyword>
<dbReference type="GO" id="GO:0005524">
    <property type="term" value="F:ATP binding"/>
    <property type="evidence" value="ECO:0007669"/>
    <property type="project" value="UniProtKB-KW"/>
</dbReference>
<dbReference type="GO" id="GO:0016405">
    <property type="term" value="F:CoA-ligase activity"/>
    <property type="evidence" value="ECO:0007669"/>
    <property type="project" value="TreeGrafter"/>
</dbReference>
<keyword evidence="3" id="KW-0547">Nucleotide-binding</keyword>
<name>A0AAD9GXR4_9STRA</name>
<keyword evidence="2 7" id="KW-0436">Ligase</keyword>
<evidence type="ECO:0000313" key="8">
    <source>
        <dbReference type="Proteomes" id="UP001259832"/>
    </source>
</evidence>
<evidence type="ECO:0000256" key="1">
    <source>
        <dbReference type="ARBA" id="ARBA00006432"/>
    </source>
</evidence>